<dbReference type="AlphaFoldDB" id="A0A1J0GLK8"/>
<comment type="catalytic activity">
    <reaction evidence="9 10">
        <text>dTTP + alpha-D-glucose 1-phosphate + H(+) = dTDP-alpha-D-glucose + diphosphate</text>
        <dbReference type="Rhea" id="RHEA:15225"/>
        <dbReference type="ChEBI" id="CHEBI:15378"/>
        <dbReference type="ChEBI" id="CHEBI:33019"/>
        <dbReference type="ChEBI" id="CHEBI:37568"/>
        <dbReference type="ChEBI" id="CHEBI:57477"/>
        <dbReference type="ChEBI" id="CHEBI:58601"/>
        <dbReference type="EC" id="2.7.7.24"/>
    </reaction>
</comment>
<feature type="domain" description="Nucleotidyl transferase" evidence="11">
    <location>
        <begin position="2"/>
        <end position="238"/>
    </location>
</feature>
<evidence type="ECO:0000256" key="10">
    <source>
        <dbReference type="RuleBase" id="RU003706"/>
    </source>
</evidence>
<dbReference type="EMBL" id="CP015756">
    <property type="protein sequence ID" value="APC42229.1"/>
    <property type="molecule type" value="Genomic_DNA"/>
</dbReference>
<dbReference type="STRING" id="1552.A7L45_20295"/>
<organism evidence="12 13">
    <name type="scientific">Clostridium estertheticum subsp. estertheticum</name>
    <dbReference type="NCBI Taxonomy" id="1552"/>
    <lineage>
        <taxon>Bacteria</taxon>
        <taxon>Bacillati</taxon>
        <taxon>Bacillota</taxon>
        <taxon>Clostridia</taxon>
        <taxon>Eubacteriales</taxon>
        <taxon>Clostridiaceae</taxon>
        <taxon>Clostridium</taxon>
    </lineage>
</organism>
<evidence type="ECO:0000256" key="8">
    <source>
        <dbReference type="ARBA" id="ARBA00022842"/>
    </source>
</evidence>
<evidence type="ECO:0000256" key="1">
    <source>
        <dbReference type="ARBA" id="ARBA00001946"/>
    </source>
</evidence>
<reference evidence="13" key="1">
    <citation type="journal article" date="2016" name="Front. Microbiol.">
        <title>Complete Genome Sequence of Clostridium estertheticum DSM 8809, a Microbe Identified in Spoiled Vacuum Packed Beef.</title>
        <authorList>
            <person name="Yu Z."/>
            <person name="Gunn L."/>
            <person name="Brennan E."/>
            <person name="Reid R."/>
            <person name="Wall P.G."/>
            <person name="Gaora O.P."/>
            <person name="Hurley D."/>
            <person name="Bolton D."/>
            <person name="Fanning S."/>
        </authorList>
    </citation>
    <scope>NUCLEOTIDE SEQUENCE [LARGE SCALE GENOMIC DNA]</scope>
    <source>
        <strain evidence="13">DSM 8809</strain>
    </source>
</reference>
<proteinExistence type="inferred from homology"/>
<dbReference type="Gene3D" id="3.90.550.10">
    <property type="entry name" value="Spore Coat Polysaccharide Biosynthesis Protein SpsA, Chain A"/>
    <property type="match status" value="1"/>
</dbReference>
<evidence type="ECO:0000313" key="12">
    <source>
        <dbReference type="EMBL" id="APC42229.1"/>
    </source>
</evidence>
<dbReference type="PANTHER" id="PTHR43532:SF1">
    <property type="entry name" value="GLUCOSE-1-PHOSPHATE THYMIDYLYLTRANSFERASE 1"/>
    <property type="match status" value="1"/>
</dbReference>
<dbReference type="OrthoDB" id="9803871at2"/>
<dbReference type="InterPro" id="IPR005907">
    <property type="entry name" value="G1P_thy_trans_s"/>
</dbReference>
<dbReference type="SUPFAM" id="SSF53448">
    <property type="entry name" value="Nucleotide-diphospho-sugar transferases"/>
    <property type="match status" value="1"/>
</dbReference>
<comment type="cofactor">
    <cofactor evidence="1">
        <name>Mg(2+)</name>
        <dbReference type="ChEBI" id="CHEBI:18420"/>
    </cofactor>
</comment>
<dbReference type="PANTHER" id="PTHR43532">
    <property type="entry name" value="GLUCOSE-1-PHOSPHATE THYMIDYLYLTRANSFERASE"/>
    <property type="match status" value="1"/>
</dbReference>
<evidence type="ECO:0000256" key="9">
    <source>
        <dbReference type="ARBA" id="ARBA00049336"/>
    </source>
</evidence>
<dbReference type="InterPro" id="IPR005835">
    <property type="entry name" value="NTP_transferase_dom"/>
</dbReference>
<dbReference type="KEGG" id="ceu:A7L45_20295"/>
<dbReference type="GO" id="GO:0008879">
    <property type="term" value="F:glucose-1-phosphate thymidylyltransferase activity"/>
    <property type="evidence" value="ECO:0007669"/>
    <property type="project" value="UniProtKB-EC"/>
</dbReference>
<evidence type="ECO:0000313" key="13">
    <source>
        <dbReference type="Proteomes" id="UP000182569"/>
    </source>
</evidence>
<evidence type="ECO:0000256" key="3">
    <source>
        <dbReference type="ARBA" id="ARBA00012461"/>
    </source>
</evidence>
<evidence type="ECO:0000256" key="6">
    <source>
        <dbReference type="ARBA" id="ARBA00022695"/>
    </source>
</evidence>
<dbReference type="Proteomes" id="UP000182569">
    <property type="component" value="Chromosome"/>
</dbReference>
<comment type="similarity">
    <text evidence="2 10">Belongs to the glucose-1-phosphate thymidylyltransferase family.</text>
</comment>
<name>A0A1J0GLK8_9CLOT</name>
<dbReference type="InterPro" id="IPR029044">
    <property type="entry name" value="Nucleotide-diphossugar_trans"/>
</dbReference>
<keyword evidence="8 10" id="KW-0460">Magnesium</keyword>
<sequence length="307" mass="34242">MKGIILAGGSGTRLYPVTQAVSKQMVPIYDKPMIYYPLSVLMLAGIREILIISTPRDLPGFKELFNDGSKLGLKIEYAVQEEPNGLAEAFIIGEDFIGDDKVAMILGDNIFWGQSFSQSLNKAATLDEGAIIFGYYVNDPTSFGVVEFDEAGNVLSLEEKPENPKSKYAIPGLYFYDNTVVEKVKRLKPSVRGELEITDLNRMYMEEQKLKVNLLGRGLAWLDTGTHASMLKASNFVEAVQSTQGTYISCLEEISYRKGWITMKKLKELAKPLLKTGYGNYLMDIAMEYKKANIAALKELANIDQIK</sequence>
<evidence type="ECO:0000259" key="11">
    <source>
        <dbReference type="Pfam" id="PF00483"/>
    </source>
</evidence>
<dbReference type="GO" id="GO:0046872">
    <property type="term" value="F:metal ion binding"/>
    <property type="evidence" value="ECO:0007669"/>
    <property type="project" value="UniProtKB-KW"/>
</dbReference>
<dbReference type="NCBIfam" id="TIGR01207">
    <property type="entry name" value="rmlA"/>
    <property type="match status" value="1"/>
</dbReference>
<accession>A0A1J0GLK8</accession>
<dbReference type="RefSeq" id="WP_071614521.1">
    <property type="nucleotide sequence ID" value="NZ_CP015756.1"/>
</dbReference>
<dbReference type="FunFam" id="3.90.550.10:FF:000023">
    <property type="entry name" value="Glucose-1-phosphate thymidylyltransferase"/>
    <property type="match status" value="1"/>
</dbReference>
<keyword evidence="13" id="KW-1185">Reference proteome</keyword>
<evidence type="ECO:0000256" key="5">
    <source>
        <dbReference type="ARBA" id="ARBA00022679"/>
    </source>
</evidence>
<keyword evidence="6 10" id="KW-0548">Nucleotidyltransferase</keyword>
<dbReference type="EC" id="2.7.7.24" evidence="3 10"/>
<evidence type="ECO:0000256" key="7">
    <source>
        <dbReference type="ARBA" id="ARBA00022723"/>
    </source>
</evidence>
<comment type="function">
    <text evidence="10">Catalyzes the formation of dTDP-glucose, from dTTP and glucose 1-phosphate, as well as its pyrophosphorolysis.</text>
</comment>
<evidence type="ECO:0000256" key="4">
    <source>
        <dbReference type="ARBA" id="ARBA00017654"/>
    </source>
</evidence>
<keyword evidence="7 10" id="KW-0479">Metal-binding</keyword>
<dbReference type="Pfam" id="PF00483">
    <property type="entry name" value="NTP_transferase"/>
    <property type="match status" value="1"/>
</dbReference>
<keyword evidence="5 10" id="KW-0808">Transferase</keyword>
<dbReference type="CDD" id="cd02538">
    <property type="entry name" value="G1P_TT_short"/>
    <property type="match status" value="1"/>
</dbReference>
<evidence type="ECO:0000256" key="2">
    <source>
        <dbReference type="ARBA" id="ARBA00010480"/>
    </source>
</evidence>
<protein>
    <recommendedName>
        <fullName evidence="4 10">Glucose-1-phosphate thymidylyltransferase</fullName>
        <ecNumber evidence="3 10">2.7.7.24</ecNumber>
    </recommendedName>
</protein>
<gene>
    <name evidence="12" type="ORF">A7L45_20295</name>
</gene>